<reference evidence="3 4" key="1">
    <citation type="journal article" date="2019" name="Int. J. Syst. Evol. Microbiol.">
        <title>The Global Catalogue of Microorganisms (GCM) 10K type strain sequencing project: providing services to taxonomists for standard genome sequencing and annotation.</title>
        <authorList>
            <consortium name="The Broad Institute Genomics Platform"/>
            <consortium name="The Broad Institute Genome Sequencing Center for Infectious Disease"/>
            <person name="Wu L."/>
            <person name="Ma J."/>
        </authorList>
    </citation>
    <scope>NUCLEOTIDE SEQUENCE [LARGE SCALE GENOMIC DNA]</scope>
    <source>
        <strain evidence="3 4">JCM 15628</strain>
    </source>
</reference>
<dbReference type="InterPro" id="IPR011991">
    <property type="entry name" value="ArsR-like_HTH"/>
</dbReference>
<dbReference type="RefSeq" id="WP_344063795.1">
    <property type="nucleotide sequence ID" value="NZ_BAAAPU010000008.1"/>
</dbReference>
<accession>A0ABN2SFV8</accession>
<dbReference type="PROSITE" id="PS50995">
    <property type="entry name" value="HTH_MARR_2"/>
    <property type="match status" value="1"/>
</dbReference>
<dbReference type="SMART" id="SM00347">
    <property type="entry name" value="HTH_MARR"/>
    <property type="match status" value="1"/>
</dbReference>
<dbReference type="PANTHER" id="PTHR33164">
    <property type="entry name" value="TRANSCRIPTIONAL REGULATOR, MARR FAMILY"/>
    <property type="match status" value="1"/>
</dbReference>
<protein>
    <recommendedName>
        <fullName evidence="2">HTH marR-type domain-containing protein</fullName>
    </recommendedName>
</protein>
<dbReference type="Proteomes" id="UP001500013">
    <property type="component" value="Unassembled WGS sequence"/>
</dbReference>
<dbReference type="EMBL" id="BAAAPU010000008">
    <property type="protein sequence ID" value="GAA1985297.1"/>
    <property type="molecule type" value="Genomic_DNA"/>
</dbReference>
<dbReference type="InterPro" id="IPR036390">
    <property type="entry name" value="WH_DNA-bd_sf"/>
</dbReference>
<dbReference type="InterPro" id="IPR000835">
    <property type="entry name" value="HTH_MarR-typ"/>
</dbReference>
<dbReference type="PANTHER" id="PTHR33164:SF94">
    <property type="entry name" value="TRANSCRIPTIONAL REGULATORY PROTEIN-RELATED"/>
    <property type="match status" value="1"/>
</dbReference>
<comment type="caution">
    <text evidence="3">The sequence shown here is derived from an EMBL/GenBank/DDBJ whole genome shotgun (WGS) entry which is preliminary data.</text>
</comment>
<feature type="compositionally biased region" description="Low complexity" evidence="1">
    <location>
        <begin position="40"/>
        <end position="54"/>
    </location>
</feature>
<sequence length="220" mass="23402">MARTQPPAGGRPDSASEGADPTLPDPTLPDPISPDPISPDPISSDPISSNSTPSVPELSPEQLEELTDAFVTSARALVGIALRSVNASPVEITAMQHRVLVRLASKGEQSVSQLAEELGVNASNASRVCDRLQRLRLVARRRSTTDARSVKVALTDQGLDVVSAVDERRRLEIKELLGSLAPESGEHVVEALRAFNEAAHETARADWAVPGQADRPGRSD</sequence>
<dbReference type="InterPro" id="IPR036388">
    <property type="entry name" value="WH-like_DNA-bd_sf"/>
</dbReference>
<gene>
    <name evidence="3" type="ORF">GCM10009817_28430</name>
</gene>
<dbReference type="SUPFAM" id="SSF46785">
    <property type="entry name" value="Winged helix' DNA-binding domain"/>
    <property type="match status" value="1"/>
</dbReference>
<dbReference type="Pfam" id="PF12802">
    <property type="entry name" value="MarR_2"/>
    <property type="match status" value="1"/>
</dbReference>
<dbReference type="CDD" id="cd00090">
    <property type="entry name" value="HTH_ARSR"/>
    <property type="match status" value="1"/>
</dbReference>
<proteinExistence type="predicted"/>
<evidence type="ECO:0000313" key="4">
    <source>
        <dbReference type="Proteomes" id="UP001500013"/>
    </source>
</evidence>
<feature type="domain" description="HTH marR-type" evidence="2">
    <location>
        <begin position="63"/>
        <end position="197"/>
    </location>
</feature>
<name>A0ABN2SFV8_9MICO</name>
<evidence type="ECO:0000313" key="3">
    <source>
        <dbReference type="EMBL" id="GAA1985297.1"/>
    </source>
</evidence>
<evidence type="ECO:0000259" key="2">
    <source>
        <dbReference type="PROSITE" id="PS50995"/>
    </source>
</evidence>
<dbReference type="Gene3D" id="1.10.10.10">
    <property type="entry name" value="Winged helix-like DNA-binding domain superfamily/Winged helix DNA-binding domain"/>
    <property type="match status" value="1"/>
</dbReference>
<dbReference type="InterPro" id="IPR039422">
    <property type="entry name" value="MarR/SlyA-like"/>
</dbReference>
<feature type="region of interest" description="Disordered" evidence="1">
    <location>
        <begin position="1"/>
        <end position="60"/>
    </location>
</feature>
<organism evidence="3 4">
    <name type="scientific">Terrabacter lapilli</name>
    <dbReference type="NCBI Taxonomy" id="436231"/>
    <lineage>
        <taxon>Bacteria</taxon>
        <taxon>Bacillati</taxon>
        <taxon>Actinomycetota</taxon>
        <taxon>Actinomycetes</taxon>
        <taxon>Micrococcales</taxon>
        <taxon>Intrasporangiaceae</taxon>
        <taxon>Terrabacter</taxon>
    </lineage>
</organism>
<evidence type="ECO:0000256" key="1">
    <source>
        <dbReference type="SAM" id="MobiDB-lite"/>
    </source>
</evidence>
<keyword evidence="4" id="KW-1185">Reference proteome</keyword>
<feature type="compositionally biased region" description="Pro residues" evidence="1">
    <location>
        <begin position="23"/>
        <end position="39"/>
    </location>
</feature>
<dbReference type="PRINTS" id="PR00598">
    <property type="entry name" value="HTHMARR"/>
</dbReference>